<feature type="transmembrane region" description="Helical" evidence="6">
    <location>
        <begin position="235"/>
        <end position="255"/>
    </location>
</feature>
<evidence type="ECO:0000256" key="2">
    <source>
        <dbReference type="ARBA" id="ARBA00022475"/>
    </source>
</evidence>
<evidence type="ECO:0000259" key="7">
    <source>
        <dbReference type="PROSITE" id="PS50850"/>
    </source>
</evidence>
<feature type="transmembrane region" description="Helical" evidence="6">
    <location>
        <begin position="128"/>
        <end position="147"/>
    </location>
</feature>
<dbReference type="InterPro" id="IPR011701">
    <property type="entry name" value="MFS"/>
</dbReference>
<keyword evidence="9" id="KW-1185">Reference proteome</keyword>
<proteinExistence type="predicted"/>
<keyword evidence="3 6" id="KW-0812">Transmembrane</keyword>
<dbReference type="Gene3D" id="1.20.1250.20">
    <property type="entry name" value="MFS general substrate transporter like domains"/>
    <property type="match status" value="2"/>
</dbReference>
<dbReference type="Proteomes" id="UP000677515">
    <property type="component" value="Chromosome"/>
</dbReference>
<gene>
    <name evidence="8" type="ORF">ERHA53_32520</name>
</gene>
<keyword evidence="5 6" id="KW-0472">Membrane</keyword>
<feature type="transmembrane region" description="Helical" evidence="6">
    <location>
        <begin position="70"/>
        <end position="93"/>
    </location>
</feature>
<dbReference type="SUPFAM" id="SSF103473">
    <property type="entry name" value="MFS general substrate transporter"/>
    <property type="match status" value="1"/>
</dbReference>
<dbReference type="EMBL" id="AP024329">
    <property type="protein sequence ID" value="BCQ35909.1"/>
    <property type="molecule type" value="Genomic_DNA"/>
</dbReference>
<keyword evidence="4 6" id="KW-1133">Transmembrane helix</keyword>
<evidence type="ECO:0000256" key="4">
    <source>
        <dbReference type="ARBA" id="ARBA00022989"/>
    </source>
</evidence>
<evidence type="ECO:0000313" key="9">
    <source>
        <dbReference type="Proteomes" id="UP000677515"/>
    </source>
</evidence>
<dbReference type="InterPro" id="IPR050189">
    <property type="entry name" value="MFS_Efflux_Transporters"/>
</dbReference>
<evidence type="ECO:0000256" key="6">
    <source>
        <dbReference type="SAM" id="Phobius"/>
    </source>
</evidence>
<organism evidence="8 9">
    <name type="scientific">Erwinia rhapontici</name>
    <name type="common">Pectobacterium rhapontici</name>
    <dbReference type="NCBI Taxonomy" id="55212"/>
    <lineage>
        <taxon>Bacteria</taxon>
        <taxon>Pseudomonadati</taxon>
        <taxon>Pseudomonadota</taxon>
        <taxon>Gammaproteobacteria</taxon>
        <taxon>Enterobacterales</taxon>
        <taxon>Erwiniaceae</taxon>
        <taxon>Erwinia</taxon>
    </lineage>
</organism>
<name>A0ABN6DMR5_ERWRD</name>
<feature type="transmembrane region" description="Helical" evidence="6">
    <location>
        <begin position="99"/>
        <end position="121"/>
    </location>
</feature>
<comment type="subcellular location">
    <subcellularLocation>
        <location evidence="1">Cell membrane</location>
        <topology evidence="1">Multi-pass membrane protein</topology>
    </subcellularLocation>
</comment>
<dbReference type="InterPro" id="IPR020846">
    <property type="entry name" value="MFS_dom"/>
</dbReference>
<feature type="transmembrane region" description="Helical" evidence="6">
    <location>
        <begin position="356"/>
        <end position="375"/>
    </location>
</feature>
<accession>A0ABN6DMR5</accession>
<protein>
    <submittedName>
        <fullName evidence="8">MFS transporter</fullName>
    </submittedName>
</protein>
<dbReference type="InterPro" id="IPR036259">
    <property type="entry name" value="MFS_trans_sf"/>
</dbReference>
<feature type="transmembrane region" description="Helical" evidence="6">
    <location>
        <begin position="322"/>
        <end position="344"/>
    </location>
</feature>
<dbReference type="PANTHER" id="PTHR43124:SF8">
    <property type="entry name" value="INNER MEMBRANE TRANSPORT PROTEIN YDHP"/>
    <property type="match status" value="1"/>
</dbReference>
<feature type="transmembrane region" description="Helical" evidence="6">
    <location>
        <begin position="289"/>
        <end position="310"/>
    </location>
</feature>
<reference evidence="8 9" key="1">
    <citation type="submission" date="2021-01" db="EMBL/GenBank/DDBJ databases">
        <title>Complete genome sequence of Erwinia rhapontici MAFF 311153.</title>
        <authorList>
            <person name="Morohoshi T."/>
            <person name="Someya N."/>
        </authorList>
    </citation>
    <scope>NUCLEOTIDE SEQUENCE [LARGE SCALE GENOMIC DNA]</scope>
    <source>
        <strain evidence="8 9">MAFF 311153</strain>
    </source>
</reference>
<feature type="domain" description="Major facilitator superfamily (MFS) profile" evidence="7">
    <location>
        <begin position="4"/>
        <end position="378"/>
    </location>
</feature>
<dbReference type="Pfam" id="PF07690">
    <property type="entry name" value="MFS_1"/>
    <property type="match status" value="1"/>
</dbReference>
<sequence>MPVVIYVLAMCVFSMTTSEFMVVGMMPSLAVSLGVSVSSVGYLVSAFAGGVVVGGPILAVLLFKTSNKHALLILASLFCLSQAIGAVAMNYNVMLFSRILSGVVHSAFFGVALSVCASLAGPERIGRASAIVMGGLMVASVIGLPAATWLDQYTSWRMSFWIISGLMLLGIIACATLVPKQPVKSSASLKQEIAALGKGELWAACITSGLVVGAVFAMFTYLFPILTQVTGFSPTTIPVLLAMYGAATVVGIMIVGRIADRYTMRILFCGQVILITLLVTFALNTESMVISTLALLLTGLVGLPMNPALATRVMRLAKNSSLVNTIYIAVSNVGIVVGSWVGGLAIAEGYGLRSPLWIGGILAAFGLLSILPFLTRHSARAMREKTLMQ</sequence>
<feature type="transmembrane region" description="Helical" evidence="6">
    <location>
        <begin position="199"/>
        <end position="223"/>
    </location>
</feature>
<evidence type="ECO:0000256" key="1">
    <source>
        <dbReference type="ARBA" id="ARBA00004651"/>
    </source>
</evidence>
<feature type="transmembrane region" description="Helical" evidence="6">
    <location>
        <begin position="159"/>
        <end position="178"/>
    </location>
</feature>
<evidence type="ECO:0000256" key="3">
    <source>
        <dbReference type="ARBA" id="ARBA00022692"/>
    </source>
</evidence>
<dbReference type="RefSeq" id="WP_133841342.1">
    <property type="nucleotide sequence ID" value="NZ_AP024329.1"/>
</dbReference>
<keyword evidence="2" id="KW-1003">Cell membrane</keyword>
<evidence type="ECO:0000256" key="5">
    <source>
        <dbReference type="ARBA" id="ARBA00023136"/>
    </source>
</evidence>
<dbReference type="PROSITE" id="PS50850">
    <property type="entry name" value="MFS"/>
    <property type="match status" value="1"/>
</dbReference>
<dbReference type="CDD" id="cd17324">
    <property type="entry name" value="MFS_NepI_like"/>
    <property type="match status" value="1"/>
</dbReference>
<feature type="transmembrane region" description="Helical" evidence="6">
    <location>
        <begin position="262"/>
        <end position="283"/>
    </location>
</feature>
<feature type="transmembrane region" description="Helical" evidence="6">
    <location>
        <begin position="42"/>
        <end position="63"/>
    </location>
</feature>
<dbReference type="PANTHER" id="PTHR43124">
    <property type="entry name" value="PURINE EFFLUX PUMP PBUE"/>
    <property type="match status" value="1"/>
</dbReference>
<evidence type="ECO:0000313" key="8">
    <source>
        <dbReference type="EMBL" id="BCQ35909.1"/>
    </source>
</evidence>